<reference evidence="14" key="1">
    <citation type="submission" date="2018-02" db="EMBL/GenBank/DDBJ databases">
        <title>Rhizophora mucronata_Transcriptome.</title>
        <authorList>
            <person name="Meera S.P."/>
            <person name="Sreeshan A."/>
            <person name="Augustine A."/>
        </authorList>
    </citation>
    <scope>NUCLEOTIDE SEQUENCE</scope>
    <source>
        <tissue evidence="14">Leaf</tissue>
    </source>
</reference>
<keyword evidence="12" id="KW-0732">Signal</keyword>
<evidence type="ECO:0000256" key="2">
    <source>
        <dbReference type="ARBA" id="ARBA00009592"/>
    </source>
</evidence>
<evidence type="ECO:0000256" key="3">
    <source>
        <dbReference type="ARBA" id="ARBA00022475"/>
    </source>
</evidence>
<keyword evidence="10" id="KW-0325">Glycoprotein</keyword>
<evidence type="ECO:0000256" key="6">
    <source>
        <dbReference type="ARBA" id="ARBA00022737"/>
    </source>
</evidence>
<dbReference type="SMART" id="SM00369">
    <property type="entry name" value="LRR_TYP"/>
    <property type="match status" value="8"/>
</dbReference>
<sequence length="797" mass="88643">MGRMVWRYPVTELLLLLFLYSQVAPYLSLSSSLPESSRLCPLYQRIALLQFKNSLSISLSIVSSASGNSCPLFPPPYPPTESWKEDVDCCSWDGVTCDESTGHVLYLDLRCSGLQGSIHSNSSLFLLPFLQSLDMSSNNLSGPIPDGFGKLPNLTDLILSDNKFNGPMPNSIFNLTRLYYLEVRNNLLGGQLPQDRVIGSLSLEFLDLTNNLLNGTLPSWLFSLPRLRHLDLAKNQFTGQIPEFQTKSLEWLFLSYNPLHGPIPNSIFELVNVTIISLRSNNLSGIVELDMFSKLQQLFALDLSGNDLSLVTNTQVNSTWPSLRFLALSSCNITDFPVFVSTQERLEYLNISHNFLRSVNLPLSVSFTTLDLRSNLIEGPLPVPIAVKVAKVIFVSGNKLTGEIPSSICNLTSLYILDLSNNSLSGKVPECLGNFSPNLSMLNLQMNSFQGPMPGNFSRCNMLRNLNLNGNLFEGPLSPSLIHCGSLEVLDLGNNRISDGFPRWLESLPNLQVLILRSNRFHGPVGNPISRDPFQGLRILDVSNNSFDGLLPTDYLAKLKAMRNTAEPNIETKYMEEKYVYYHDSVTVTIKGLDFVLQRILTIFTTIDLSSNKFEGQIPDIVGNFGSLIVFNLSHNNISGHIPSSLGNMAAVESLDLSSNVLVGEIPSQLTNLNFLAVLNLSHNLLEGPIPRGKQFDTFTNDSYLGNLKLCGFPLSKICTTVPQLPPSELYEEDHSKGWFNWKIAAIMGYGCGLVLGCSMAYIAFSTGKPWWFVKTVEEWQYKVTRLTHRHNGKKVL</sequence>
<dbReference type="InterPro" id="IPR013210">
    <property type="entry name" value="LRR_N_plant-typ"/>
</dbReference>
<feature type="chain" id="PRO_5015084955" evidence="12">
    <location>
        <begin position="26"/>
        <end position="797"/>
    </location>
</feature>
<keyword evidence="8 11" id="KW-0472">Membrane</keyword>
<keyword evidence="3" id="KW-1003">Cell membrane</keyword>
<dbReference type="SUPFAM" id="SSF52058">
    <property type="entry name" value="L domain-like"/>
    <property type="match status" value="1"/>
</dbReference>
<evidence type="ECO:0000256" key="5">
    <source>
        <dbReference type="ARBA" id="ARBA00022692"/>
    </source>
</evidence>
<dbReference type="PRINTS" id="PR00019">
    <property type="entry name" value="LEURICHRPT"/>
</dbReference>
<dbReference type="AlphaFoldDB" id="A0A2P2IKR1"/>
<dbReference type="FunFam" id="3.80.10.10:FF:000095">
    <property type="entry name" value="LRR receptor-like serine/threonine-protein kinase GSO1"/>
    <property type="match status" value="1"/>
</dbReference>
<evidence type="ECO:0000256" key="10">
    <source>
        <dbReference type="ARBA" id="ARBA00023180"/>
    </source>
</evidence>
<feature type="transmembrane region" description="Helical" evidence="11">
    <location>
        <begin position="744"/>
        <end position="765"/>
    </location>
</feature>
<evidence type="ECO:0000256" key="9">
    <source>
        <dbReference type="ARBA" id="ARBA00023170"/>
    </source>
</evidence>
<evidence type="ECO:0000256" key="7">
    <source>
        <dbReference type="ARBA" id="ARBA00022989"/>
    </source>
</evidence>
<keyword evidence="7 11" id="KW-1133">Transmembrane helix</keyword>
<evidence type="ECO:0000313" key="14">
    <source>
        <dbReference type="EMBL" id="MBW81773.1"/>
    </source>
</evidence>
<dbReference type="PANTHER" id="PTHR27004">
    <property type="entry name" value="RECEPTOR-LIKE PROTEIN 12 ISOFORM X1"/>
    <property type="match status" value="1"/>
</dbReference>
<dbReference type="InterPro" id="IPR032675">
    <property type="entry name" value="LRR_dom_sf"/>
</dbReference>
<evidence type="ECO:0000256" key="8">
    <source>
        <dbReference type="ARBA" id="ARBA00023136"/>
    </source>
</evidence>
<comment type="similarity">
    <text evidence="2">Belongs to the RLP family.</text>
</comment>
<dbReference type="FunFam" id="3.80.10.10:FF:000213">
    <property type="entry name" value="Tyrosine-sulfated glycopeptide receptor 1"/>
    <property type="match status" value="1"/>
</dbReference>
<proteinExistence type="inferred from homology"/>
<keyword evidence="5 11" id="KW-0812">Transmembrane</keyword>
<feature type="domain" description="Leucine-rich repeat-containing N-terminal plant-type" evidence="13">
    <location>
        <begin position="78"/>
        <end position="98"/>
    </location>
</feature>
<evidence type="ECO:0000256" key="11">
    <source>
        <dbReference type="SAM" id="Phobius"/>
    </source>
</evidence>
<feature type="signal peptide" evidence="12">
    <location>
        <begin position="1"/>
        <end position="25"/>
    </location>
</feature>
<accession>A0A2P2IKR1</accession>
<evidence type="ECO:0000256" key="4">
    <source>
        <dbReference type="ARBA" id="ARBA00022614"/>
    </source>
</evidence>
<dbReference type="Pfam" id="PF00560">
    <property type="entry name" value="LRR_1"/>
    <property type="match status" value="5"/>
</dbReference>
<keyword evidence="9 14" id="KW-0675">Receptor</keyword>
<keyword evidence="4" id="KW-0433">Leucine-rich repeat</keyword>
<dbReference type="InterPro" id="IPR001611">
    <property type="entry name" value="Leu-rich_rpt"/>
</dbReference>
<dbReference type="Gene3D" id="3.80.10.10">
    <property type="entry name" value="Ribonuclease Inhibitor"/>
    <property type="match status" value="4"/>
</dbReference>
<evidence type="ECO:0000259" key="13">
    <source>
        <dbReference type="Pfam" id="PF08263"/>
    </source>
</evidence>
<feature type="domain" description="Leucine-rich repeat-containing N-terminal plant-type" evidence="13">
    <location>
        <begin position="44"/>
        <end position="58"/>
    </location>
</feature>
<dbReference type="EMBL" id="GGEC01001289">
    <property type="protein sequence ID" value="MBW81772.1"/>
    <property type="molecule type" value="Transcribed_RNA"/>
</dbReference>
<comment type="subcellular location">
    <subcellularLocation>
        <location evidence="1">Cell membrane</location>
        <topology evidence="1">Single-pass type I membrane protein</topology>
    </subcellularLocation>
</comment>
<dbReference type="EMBL" id="GGEC01001290">
    <property type="protein sequence ID" value="MBW81773.1"/>
    <property type="molecule type" value="Transcribed_RNA"/>
</dbReference>
<dbReference type="GO" id="GO:0005886">
    <property type="term" value="C:plasma membrane"/>
    <property type="evidence" value="ECO:0007669"/>
    <property type="project" value="UniProtKB-SubCell"/>
</dbReference>
<evidence type="ECO:0000256" key="12">
    <source>
        <dbReference type="SAM" id="SignalP"/>
    </source>
</evidence>
<dbReference type="Pfam" id="PF13855">
    <property type="entry name" value="LRR_8"/>
    <property type="match status" value="4"/>
</dbReference>
<organism evidence="14">
    <name type="scientific">Rhizophora mucronata</name>
    <name type="common">Asiatic mangrove</name>
    <dbReference type="NCBI Taxonomy" id="61149"/>
    <lineage>
        <taxon>Eukaryota</taxon>
        <taxon>Viridiplantae</taxon>
        <taxon>Streptophyta</taxon>
        <taxon>Embryophyta</taxon>
        <taxon>Tracheophyta</taxon>
        <taxon>Spermatophyta</taxon>
        <taxon>Magnoliopsida</taxon>
        <taxon>eudicotyledons</taxon>
        <taxon>Gunneridae</taxon>
        <taxon>Pentapetalae</taxon>
        <taxon>rosids</taxon>
        <taxon>fabids</taxon>
        <taxon>Malpighiales</taxon>
        <taxon>Rhizophoraceae</taxon>
        <taxon>Rhizophora</taxon>
    </lineage>
</organism>
<protein>
    <submittedName>
        <fullName evidence="14">Receptor-like protein 12</fullName>
    </submittedName>
</protein>
<evidence type="ECO:0000256" key="1">
    <source>
        <dbReference type="ARBA" id="ARBA00004251"/>
    </source>
</evidence>
<dbReference type="SUPFAM" id="SSF52047">
    <property type="entry name" value="RNI-like"/>
    <property type="match status" value="1"/>
</dbReference>
<keyword evidence="6" id="KW-0677">Repeat</keyword>
<name>A0A2P2IKR1_RHIMU</name>
<dbReference type="Pfam" id="PF08263">
    <property type="entry name" value="LRRNT_2"/>
    <property type="match status" value="2"/>
</dbReference>
<dbReference type="InterPro" id="IPR003591">
    <property type="entry name" value="Leu-rich_rpt_typical-subtyp"/>
</dbReference>
<dbReference type="PANTHER" id="PTHR27004:SF428">
    <property type="entry name" value="OS01G0160600 PROTEIN"/>
    <property type="match status" value="1"/>
</dbReference>